<sequence>MGAENDSSASLELDLEHYVVPAPTTSANPGLIYATNMSETPRSLTHAGVLFTSESSGSVSQSYKDGGVFSDRPGTIKNMLMLYRRWKS</sequence>
<protein>
    <submittedName>
        <fullName evidence="1">6-phosphofructo-2-kinase/fructose-2, 6-bisphosphatase</fullName>
    </submittedName>
</protein>
<organism evidence="1 2">
    <name type="scientific">Camellia lanceoleosa</name>
    <dbReference type="NCBI Taxonomy" id="1840588"/>
    <lineage>
        <taxon>Eukaryota</taxon>
        <taxon>Viridiplantae</taxon>
        <taxon>Streptophyta</taxon>
        <taxon>Embryophyta</taxon>
        <taxon>Tracheophyta</taxon>
        <taxon>Spermatophyta</taxon>
        <taxon>Magnoliopsida</taxon>
        <taxon>eudicotyledons</taxon>
        <taxon>Gunneridae</taxon>
        <taxon>Pentapetalae</taxon>
        <taxon>asterids</taxon>
        <taxon>Ericales</taxon>
        <taxon>Theaceae</taxon>
        <taxon>Camellia</taxon>
    </lineage>
</organism>
<keyword evidence="2" id="KW-1185">Reference proteome</keyword>
<reference evidence="1 2" key="1">
    <citation type="journal article" date="2022" name="Plant J.">
        <title>Chromosome-level genome of Camellia lanceoleosa provides a valuable resource for understanding genome evolution and self-incompatibility.</title>
        <authorList>
            <person name="Gong W."/>
            <person name="Xiao S."/>
            <person name="Wang L."/>
            <person name="Liao Z."/>
            <person name="Chang Y."/>
            <person name="Mo W."/>
            <person name="Hu G."/>
            <person name="Li W."/>
            <person name="Zhao G."/>
            <person name="Zhu H."/>
            <person name="Hu X."/>
            <person name="Ji K."/>
            <person name="Xiang X."/>
            <person name="Song Q."/>
            <person name="Yuan D."/>
            <person name="Jin S."/>
            <person name="Zhang L."/>
        </authorList>
    </citation>
    <scope>NUCLEOTIDE SEQUENCE [LARGE SCALE GENOMIC DNA]</scope>
    <source>
        <strain evidence="1">SQ_2022a</strain>
    </source>
</reference>
<gene>
    <name evidence="1" type="ORF">LOK49_LG01G00243</name>
</gene>
<proteinExistence type="predicted"/>
<dbReference type="Proteomes" id="UP001060215">
    <property type="component" value="Chromosome 1"/>
</dbReference>
<comment type="caution">
    <text evidence="1">The sequence shown here is derived from an EMBL/GenBank/DDBJ whole genome shotgun (WGS) entry which is preliminary data.</text>
</comment>
<name>A0ACC0IZX0_9ERIC</name>
<evidence type="ECO:0000313" key="1">
    <source>
        <dbReference type="EMBL" id="KAI8030537.1"/>
    </source>
</evidence>
<accession>A0ACC0IZX0</accession>
<dbReference type="EMBL" id="CM045758">
    <property type="protein sequence ID" value="KAI8030537.1"/>
    <property type="molecule type" value="Genomic_DNA"/>
</dbReference>
<evidence type="ECO:0000313" key="2">
    <source>
        <dbReference type="Proteomes" id="UP001060215"/>
    </source>
</evidence>